<dbReference type="PROSITE" id="PS50600">
    <property type="entry name" value="ULP_PROTEASE"/>
    <property type="match status" value="1"/>
</dbReference>
<accession>A0A484N861</accession>
<dbReference type="SUPFAM" id="SSF54001">
    <property type="entry name" value="Cysteine proteinases"/>
    <property type="match status" value="1"/>
</dbReference>
<comment type="similarity">
    <text evidence="1">Belongs to the peptidase C48 family.</text>
</comment>
<keyword evidence="6" id="KW-1185">Reference proteome</keyword>
<dbReference type="EMBL" id="OOIL02005825">
    <property type="protein sequence ID" value="VFQ96044.1"/>
    <property type="molecule type" value="Genomic_DNA"/>
</dbReference>
<gene>
    <name evidence="5" type="ORF">CCAM_LOCUS37820</name>
</gene>
<protein>
    <recommendedName>
        <fullName evidence="4">Ubiquitin-like protease family profile domain-containing protein</fullName>
    </recommendedName>
</protein>
<dbReference type="Proteomes" id="UP000595140">
    <property type="component" value="Unassembled WGS sequence"/>
</dbReference>
<sequence>MMELDIASVGLLCPESIAYVVEFGDRQYLDKALETYQLRPWILMPLYLSTPRHWVLVVICLFENKVYFLNSIKSTGGHKNMKVKTFVNESWRLFQERHMPQLKARPDWVDVPGVPQQEGNVECGYYTMRYCWVIVNICAKCSVPLFEVFQSTLPYTRAELEEIREFWAGGFLDELV</sequence>
<organism evidence="5 6">
    <name type="scientific">Cuscuta campestris</name>
    <dbReference type="NCBI Taxonomy" id="132261"/>
    <lineage>
        <taxon>Eukaryota</taxon>
        <taxon>Viridiplantae</taxon>
        <taxon>Streptophyta</taxon>
        <taxon>Embryophyta</taxon>
        <taxon>Tracheophyta</taxon>
        <taxon>Spermatophyta</taxon>
        <taxon>Magnoliopsida</taxon>
        <taxon>eudicotyledons</taxon>
        <taxon>Gunneridae</taxon>
        <taxon>Pentapetalae</taxon>
        <taxon>asterids</taxon>
        <taxon>lamiids</taxon>
        <taxon>Solanales</taxon>
        <taxon>Convolvulaceae</taxon>
        <taxon>Cuscuteae</taxon>
        <taxon>Cuscuta</taxon>
        <taxon>Cuscuta subgen. Grammica</taxon>
        <taxon>Cuscuta sect. Cleistogrammica</taxon>
    </lineage>
</organism>
<name>A0A484N861_9ASTE</name>
<evidence type="ECO:0000256" key="2">
    <source>
        <dbReference type="ARBA" id="ARBA00022670"/>
    </source>
</evidence>
<dbReference type="AlphaFoldDB" id="A0A484N861"/>
<dbReference type="InterPro" id="IPR003653">
    <property type="entry name" value="Peptidase_C48_C"/>
</dbReference>
<evidence type="ECO:0000313" key="5">
    <source>
        <dbReference type="EMBL" id="VFQ96044.1"/>
    </source>
</evidence>
<evidence type="ECO:0000256" key="1">
    <source>
        <dbReference type="ARBA" id="ARBA00005234"/>
    </source>
</evidence>
<dbReference type="OrthoDB" id="1869436at2759"/>
<dbReference type="Gene3D" id="3.40.395.10">
    <property type="entry name" value="Adenoviral Proteinase, Chain A"/>
    <property type="match status" value="1"/>
</dbReference>
<dbReference type="Pfam" id="PF02902">
    <property type="entry name" value="Peptidase_C48"/>
    <property type="match status" value="1"/>
</dbReference>
<dbReference type="GO" id="GO:0008234">
    <property type="term" value="F:cysteine-type peptidase activity"/>
    <property type="evidence" value="ECO:0007669"/>
    <property type="project" value="InterPro"/>
</dbReference>
<evidence type="ECO:0000259" key="4">
    <source>
        <dbReference type="PROSITE" id="PS50600"/>
    </source>
</evidence>
<evidence type="ECO:0000256" key="3">
    <source>
        <dbReference type="ARBA" id="ARBA00022801"/>
    </source>
</evidence>
<evidence type="ECO:0000313" key="6">
    <source>
        <dbReference type="Proteomes" id="UP000595140"/>
    </source>
</evidence>
<keyword evidence="3" id="KW-0378">Hydrolase</keyword>
<feature type="domain" description="Ubiquitin-like protease family profile" evidence="4">
    <location>
        <begin position="1"/>
        <end position="134"/>
    </location>
</feature>
<proteinExistence type="inferred from homology"/>
<reference evidence="5 6" key="1">
    <citation type="submission" date="2018-04" db="EMBL/GenBank/DDBJ databases">
        <authorList>
            <person name="Vogel A."/>
        </authorList>
    </citation>
    <scope>NUCLEOTIDE SEQUENCE [LARGE SCALE GENOMIC DNA]</scope>
</reference>
<dbReference type="GO" id="GO:0006508">
    <property type="term" value="P:proteolysis"/>
    <property type="evidence" value="ECO:0007669"/>
    <property type="project" value="UniProtKB-KW"/>
</dbReference>
<dbReference type="InterPro" id="IPR038765">
    <property type="entry name" value="Papain-like_cys_pep_sf"/>
</dbReference>
<keyword evidence="2" id="KW-0645">Protease</keyword>